<dbReference type="PANTHER" id="PTHR31900:SF27">
    <property type="entry name" value="FBD DOMAIN-CONTAINING PROTEIN"/>
    <property type="match status" value="1"/>
</dbReference>
<feature type="domain" description="F-box" evidence="1">
    <location>
        <begin position="9"/>
        <end position="59"/>
    </location>
</feature>
<dbReference type="SMART" id="SM00579">
    <property type="entry name" value="FBD"/>
    <property type="match status" value="1"/>
</dbReference>
<evidence type="ECO:0000313" key="3">
    <source>
        <dbReference type="Proteomes" id="UP001054252"/>
    </source>
</evidence>
<dbReference type="SUPFAM" id="SSF52047">
    <property type="entry name" value="RNI-like"/>
    <property type="match status" value="1"/>
</dbReference>
<dbReference type="InterPro" id="IPR032675">
    <property type="entry name" value="LRR_dom_sf"/>
</dbReference>
<sequence length="435" mass="50041">MAKRIMSSDDNIENFPDEVLSHIISFLPVKDAVRTSILSRRWRYLFTTISSLDYVFDPYDGRGAAQFMNSVNRLFFSSEKLSILRFCLRCYKALEPLCIDGWIRALMCRNVQVLDMGIKDVEFDALPLPTSLFSCKTLVLLKLDFPLRTYDFKVPQRVCLPSIKVIHLQGFAFSDNDSSERLFSSCPTLEDLVLQSCCLRVGCDNFCVSNSSLKRLTIRNMLYQLLPTKGVQLVINAPSLFYFEHTFPDFYSYQFLDVQSLTEAVISHRGEHGDSMIHLTEATDLLNGLKNVRSLQISSDILVYLCHHRILFPDLSKMTHLKILRGEFDMAYLIYILLVCHSIETLVLQDVSDKCIDAFFPPLENVCIMPKLREIEILSFRGEESPMKLVKWLLITACALEKLTIRITLLRQHSKIMKELLMLPRVSKKCCIVIV</sequence>
<dbReference type="InterPro" id="IPR013101">
    <property type="entry name" value="LRR_PRU1-like"/>
</dbReference>
<dbReference type="CDD" id="cd22160">
    <property type="entry name" value="F-box_AtFBL13-like"/>
    <property type="match status" value="1"/>
</dbReference>
<dbReference type="EMBL" id="BPVZ01000021">
    <property type="protein sequence ID" value="GKV03944.1"/>
    <property type="molecule type" value="Genomic_DNA"/>
</dbReference>
<protein>
    <recommendedName>
        <fullName evidence="1">F-box domain-containing protein</fullName>
    </recommendedName>
</protein>
<dbReference type="Gene3D" id="1.20.1280.50">
    <property type="match status" value="1"/>
</dbReference>
<dbReference type="Gene3D" id="3.80.10.10">
    <property type="entry name" value="Ribonuclease Inhibitor"/>
    <property type="match status" value="1"/>
</dbReference>
<proteinExistence type="predicted"/>
<dbReference type="Pfam" id="PF07723">
    <property type="entry name" value="LRR_2"/>
    <property type="match status" value="1"/>
</dbReference>
<organism evidence="2 3">
    <name type="scientific">Rubroshorea leprosula</name>
    <dbReference type="NCBI Taxonomy" id="152421"/>
    <lineage>
        <taxon>Eukaryota</taxon>
        <taxon>Viridiplantae</taxon>
        <taxon>Streptophyta</taxon>
        <taxon>Embryophyta</taxon>
        <taxon>Tracheophyta</taxon>
        <taxon>Spermatophyta</taxon>
        <taxon>Magnoliopsida</taxon>
        <taxon>eudicotyledons</taxon>
        <taxon>Gunneridae</taxon>
        <taxon>Pentapetalae</taxon>
        <taxon>rosids</taxon>
        <taxon>malvids</taxon>
        <taxon>Malvales</taxon>
        <taxon>Dipterocarpaceae</taxon>
        <taxon>Rubroshorea</taxon>
    </lineage>
</organism>
<dbReference type="PROSITE" id="PS50181">
    <property type="entry name" value="FBOX"/>
    <property type="match status" value="1"/>
</dbReference>
<dbReference type="InterPro" id="IPR001810">
    <property type="entry name" value="F-box_dom"/>
</dbReference>
<dbReference type="PANTHER" id="PTHR31900">
    <property type="entry name" value="F-BOX/RNI SUPERFAMILY PROTEIN-RELATED"/>
    <property type="match status" value="1"/>
</dbReference>
<dbReference type="AlphaFoldDB" id="A0AAV5IVV0"/>
<dbReference type="Proteomes" id="UP001054252">
    <property type="component" value="Unassembled WGS sequence"/>
</dbReference>
<reference evidence="2 3" key="1">
    <citation type="journal article" date="2021" name="Commun. Biol.">
        <title>The genome of Shorea leprosula (Dipterocarpaceae) highlights the ecological relevance of drought in aseasonal tropical rainforests.</title>
        <authorList>
            <person name="Ng K.K.S."/>
            <person name="Kobayashi M.J."/>
            <person name="Fawcett J.A."/>
            <person name="Hatakeyama M."/>
            <person name="Paape T."/>
            <person name="Ng C.H."/>
            <person name="Ang C.C."/>
            <person name="Tnah L.H."/>
            <person name="Lee C.T."/>
            <person name="Nishiyama T."/>
            <person name="Sese J."/>
            <person name="O'Brien M.J."/>
            <person name="Copetti D."/>
            <person name="Mohd Noor M.I."/>
            <person name="Ong R.C."/>
            <person name="Putra M."/>
            <person name="Sireger I.Z."/>
            <person name="Indrioko S."/>
            <person name="Kosugi Y."/>
            <person name="Izuno A."/>
            <person name="Isagi Y."/>
            <person name="Lee S.L."/>
            <person name="Shimizu K.K."/>
        </authorList>
    </citation>
    <scope>NUCLEOTIDE SEQUENCE [LARGE SCALE GENOMIC DNA]</scope>
    <source>
        <strain evidence="2">214</strain>
    </source>
</reference>
<dbReference type="SMART" id="SM00256">
    <property type="entry name" value="FBOX"/>
    <property type="match status" value="1"/>
</dbReference>
<gene>
    <name evidence="2" type="ORF">SLEP1_g16177</name>
</gene>
<dbReference type="SUPFAM" id="SSF81383">
    <property type="entry name" value="F-box domain"/>
    <property type="match status" value="1"/>
</dbReference>
<accession>A0AAV5IVV0</accession>
<dbReference type="InterPro" id="IPR053781">
    <property type="entry name" value="F-box_AtFBL13-like"/>
</dbReference>
<name>A0AAV5IVV0_9ROSI</name>
<dbReference type="InterPro" id="IPR006566">
    <property type="entry name" value="FBD"/>
</dbReference>
<dbReference type="Pfam" id="PF00646">
    <property type="entry name" value="F-box"/>
    <property type="match status" value="1"/>
</dbReference>
<comment type="caution">
    <text evidence="2">The sequence shown here is derived from an EMBL/GenBank/DDBJ whole genome shotgun (WGS) entry which is preliminary data.</text>
</comment>
<keyword evidence="3" id="KW-1185">Reference proteome</keyword>
<evidence type="ECO:0000313" key="2">
    <source>
        <dbReference type="EMBL" id="GKV03944.1"/>
    </source>
</evidence>
<dbReference type="InterPro" id="IPR036047">
    <property type="entry name" value="F-box-like_dom_sf"/>
</dbReference>
<dbReference type="InterPro" id="IPR050232">
    <property type="entry name" value="FBL13/AtMIF1-like"/>
</dbReference>
<evidence type="ECO:0000259" key="1">
    <source>
        <dbReference type="PROSITE" id="PS50181"/>
    </source>
</evidence>